<reference evidence="8" key="1">
    <citation type="submission" date="2022-03" db="EMBL/GenBank/DDBJ databases">
        <title>A functionally conserved STORR gene fusion in Papaver species that diverged 16.8 million years ago.</title>
        <authorList>
            <person name="Catania T."/>
        </authorList>
    </citation>
    <scope>NUCLEOTIDE SEQUENCE</scope>
    <source>
        <strain evidence="8">S-191538</strain>
    </source>
</reference>
<dbReference type="GO" id="GO:0032934">
    <property type="term" value="F:sterol binding"/>
    <property type="evidence" value="ECO:0007669"/>
    <property type="project" value="InterPro"/>
</dbReference>
<evidence type="ECO:0000256" key="6">
    <source>
        <dbReference type="ARBA" id="ARBA00023055"/>
    </source>
</evidence>
<protein>
    <recommendedName>
        <fullName evidence="7">MD-2-related lipid-recognition domain-containing protein</fullName>
    </recommendedName>
</protein>
<accession>A0AA41RPI0</accession>
<evidence type="ECO:0000313" key="9">
    <source>
        <dbReference type="Proteomes" id="UP001177140"/>
    </source>
</evidence>
<dbReference type="GO" id="GO:0015918">
    <property type="term" value="P:sterol transport"/>
    <property type="evidence" value="ECO:0007669"/>
    <property type="project" value="InterPro"/>
</dbReference>
<dbReference type="PANTHER" id="PTHR11306">
    <property type="entry name" value="NIEMANN PICK TYPE C2 PROTEIN NPC2-RELATED"/>
    <property type="match status" value="1"/>
</dbReference>
<dbReference type="SMART" id="SM00737">
    <property type="entry name" value="ML"/>
    <property type="match status" value="1"/>
</dbReference>
<dbReference type="PANTHER" id="PTHR11306:SF0">
    <property type="entry name" value="PHOSPHATIDYLGLYCEROL_PHOSPHATIDYLINOSITOL TRANSFER PROTEIN"/>
    <property type="match status" value="1"/>
</dbReference>
<gene>
    <name evidence="8" type="ORF">MKW94_014160</name>
</gene>
<evidence type="ECO:0000256" key="4">
    <source>
        <dbReference type="ARBA" id="ARBA00022448"/>
    </source>
</evidence>
<dbReference type="Gene3D" id="2.60.40.770">
    <property type="match status" value="1"/>
</dbReference>
<dbReference type="InterPro" id="IPR003172">
    <property type="entry name" value="ML_dom"/>
</dbReference>
<dbReference type="EMBL" id="JAJJMA010032702">
    <property type="protein sequence ID" value="MCL7024277.1"/>
    <property type="molecule type" value="Genomic_DNA"/>
</dbReference>
<comment type="function">
    <text evidence="1">Catalyzes the intermembrane transfer of phosphatidylglycerol and phosphatidylinositol.</text>
</comment>
<comment type="similarity">
    <text evidence="2">Belongs to the NPC2 family.</text>
</comment>
<feature type="non-terminal residue" evidence="8">
    <location>
        <position position="1"/>
    </location>
</feature>
<sequence>QELLGADLVLEVRYFGIHVHTETHDLCKEAGGCPVKTGDFVISHSQVLPAFTPPGPYSLQMKMIGKDGDLLTCISFNFKIELHSVADS</sequence>
<comment type="subunit">
    <text evidence="3">Monomer.</text>
</comment>
<dbReference type="SUPFAM" id="SSF81296">
    <property type="entry name" value="E set domains"/>
    <property type="match status" value="1"/>
</dbReference>
<evidence type="ECO:0000256" key="3">
    <source>
        <dbReference type="ARBA" id="ARBA00011245"/>
    </source>
</evidence>
<feature type="domain" description="MD-2-related lipid-recognition" evidence="7">
    <location>
        <begin position="1"/>
        <end position="78"/>
    </location>
</feature>
<evidence type="ECO:0000313" key="8">
    <source>
        <dbReference type="EMBL" id="MCL7024277.1"/>
    </source>
</evidence>
<organism evidence="8 9">
    <name type="scientific">Papaver nudicaule</name>
    <name type="common">Iceland poppy</name>
    <dbReference type="NCBI Taxonomy" id="74823"/>
    <lineage>
        <taxon>Eukaryota</taxon>
        <taxon>Viridiplantae</taxon>
        <taxon>Streptophyta</taxon>
        <taxon>Embryophyta</taxon>
        <taxon>Tracheophyta</taxon>
        <taxon>Spermatophyta</taxon>
        <taxon>Magnoliopsida</taxon>
        <taxon>Ranunculales</taxon>
        <taxon>Papaveraceae</taxon>
        <taxon>Papaveroideae</taxon>
        <taxon>Papaver</taxon>
    </lineage>
</organism>
<evidence type="ECO:0000256" key="1">
    <source>
        <dbReference type="ARBA" id="ARBA00002053"/>
    </source>
</evidence>
<dbReference type="InterPro" id="IPR039670">
    <property type="entry name" value="NPC2-like"/>
</dbReference>
<evidence type="ECO:0000256" key="2">
    <source>
        <dbReference type="ARBA" id="ARBA00006370"/>
    </source>
</evidence>
<dbReference type="InterPro" id="IPR014756">
    <property type="entry name" value="Ig_E-set"/>
</dbReference>
<keyword evidence="9" id="KW-1185">Reference proteome</keyword>
<dbReference type="Pfam" id="PF02221">
    <property type="entry name" value="E1_DerP2_DerF2"/>
    <property type="match status" value="1"/>
</dbReference>
<name>A0AA41RPI0_PAPNU</name>
<evidence type="ECO:0000256" key="5">
    <source>
        <dbReference type="ARBA" id="ARBA00022729"/>
    </source>
</evidence>
<keyword evidence="6" id="KW-0445">Lipid transport</keyword>
<proteinExistence type="inferred from homology"/>
<keyword evidence="4" id="KW-0813">Transport</keyword>
<dbReference type="Proteomes" id="UP001177140">
    <property type="component" value="Unassembled WGS sequence"/>
</dbReference>
<keyword evidence="5" id="KW-0732">Signal</keyword>
<evidence type="ECO:0000259" key="7">
    <source>
        <dbReference type="SMART" id="SM00737"/>
    </source>
</evidence>
<comment type="caution">
    <text evidence="8">The sequence shown here is derived from an EMBL/GenBank/DDBJ whole genome shotgun (WGS) entry which is preliminary data.</text>
</comment>
<dbReference type="AlphaFoldDB" id="A0AA41RPI0"/>